<dbReference type="InterPro" id="IPR055346">
    <property type="entry name" value="Fe-S_cluster_assembly_SufBD"/>
</dbReference>
<accession>A0A2U9IFZ4</accession>
<dbReference type="SUPFAM" id="SSF101960">
    <property type="entry name" value="Stabilizer of iron transporter SufD"/>
    <property type="match status" value="1"/>
</dbReference>
<dbReference type="EMBL" id="CP029289">
    <property type="protein sequence ID" value="AWR94943.1"/>
    <property type="molecule type" value="Genomic_DNA"/>
</dbReference>
<dbReference type="InterPro" id="IPR000825">
    <property type="entry name" value="SUF_FeS_clus_asmbl_SufBD_core"/>
</dbReference>
<dbReference type="PANTHER" id="PTHR30508">
    <property type="entry name" value="FES CLUSTER ASSEMBLY PROTEIN SUF"/>
    <property type="match status" value="1"/>
</dbReference>
<sequence length="377" mass="41572">MAIVDKDSAINYIQKLGNVSDREKLFSIYEEMPYQLIHDSPTIKHYTDWDLFDNLDLKIDYGSKKNLDSPLKDYKLISIANNIVEGTEVLDSPKNSGIDPKEHKLVALNLALAKKIIIDRPGKYFIYHYTDQELYSPINIEINVNDDITDIVYYSESFGKSMPSSTIYLKVGKDATVNFSTIVKGNSSYSFVYAKAEVDGSINSSIFASGSSQAHIEYKSILGSYSNASFNVKALGVKDNNIDIVSDVTHIGEKSVSTGSMKAVAANTSLTVIRGDAKVGETAHDSSTSIIGRAIMLGKESKAIVAPMLEVKTGRVITAKHSAAVSRVDEDLVFYLQNRGFDRKTAEGLIIRGFLNDENDISIVKEMVEKIISDLGY</sequence>
<proteinExistence type="inferred from homology"/>
<dbReference type="Pfam" id="PF01458">
    <property type="entry name" value="SUFBD_core"/>
    <property type="match status" value="1"/>
</dbReference>
<feature type="domain" description="SUF system FeS cluster assembly SufBD core" evidence="2">
    <location>
        <begin position="138"/>
        <end position="354"/>
    </location>
</feature>
<dbReference type="GO" id="GO:0016226">
    <property type="term" value="P:iron-sulfur cluster assembly"/>
    <property type="evidence" value="ECO:0007669"/>
    <property type="project" value="InterPro"/>
</dbReference>
<dbReference type="KEGG" id="abri:DFR85_10400"/>
<name>A0A2U9IFZ4_9CREN</name>
<evidence type="ECO:0000313" key="4">
    <source>
        <dbReference type="Proteomes" id="UP000248044"/>
    </source>
</evidence>
<keyword evidence="4" id="KW-1185">Reference proteome</keyword>
<dbReference type="InterPro" id="IPR037284">
    <property type="entry name" value="SUF_FeS_clus_asmbl_SufBD_sf"/>
</dbReference>
<reference evidence="3 4" key="1">
    <citation type="submission" date="2018-05" db="EMBL/GenBank/DDBJ databases">
        <title>Complete Genome Sequences of Extremely Thermoacidophilic, Metal-Mobilizing Type-Strain Members of the Archaeal Family Sulfolobaceae: Acidianus brierleyi DSM-1651T, Acidianus sulfidivorans DSM-18786T, Metallosphaera hakonensis DSM-7519T, and Metallosphaera prunae DSM-10039T.</title>
        <authorList>
            <person name="Counts J.A."/>
            <person name="Kelly R.M."/>
        </authorList>
    </citation>
    <scope>NUCLEOTIDE SEQUENCE [LARGE SCALE GENOMIC DNA]</scope>
    <source>
        <strain evidence="3 4">DSM 1651</strain>
    </source>
</reference>
<evidence type="ECO:0000256" key="1">
    <source>
        <dbReference type="ARBA" id="ARBA00043967"/>
    </source>
</evidence>
<comment type="similarity">
    <text evidence="1">Belongs to the iron-sulfur cluster assembly SufBD family.</text>
</comment>
<organism evidence="3 4">
    <name type="scientific">Acidianus brierleyi</name>
    <dbReference type="NCBI Taxonomy" id="41673"/>
    <lineage>
        <taxon>Archaea</taxon>
        <taxon>Thermoproteota</taxon>
        <taxon>Thermoprotei</taxon>
        <taxon>Sulfolobales</taxon>
        <taxon>Sulfolobaceae</taxon>
        <taxon>Acidianus</taxon>
    </lineage>
</organism>
<dbReference type="Proteomes" id="UP000248044">
    <property type="component" value="Chromosome"/>
</dbReference>
<dbReference type="AlphaFoldDB" id="A0A2U9IFZ4"/>
<evidence type="ECO:0000259" key="2">
    <source>
        <dbReference type="Pfam" id="PF01458"/>
    </source>
</evidence>
<protein>
    <submittedName>
        <fullName evidence="3">Fe-S cluster assembly protein SufD</fullName>
    </submittedName>
</protein>
<evidence type="ECO:0000313" key="3">
    <source>
        <dbReference type="EMBL" id="AWR94943.1"/>
    </source>
</evidence>
<dbReference type="PANTHER" id="PTHR30508:SF1">
    <property type="entry name" value="UPF0051 PROTEIN ABCI8, CHLOROPLASTIC-RELATED"/>
    <property type="match status" value="1"/>
</dbReference>
<gene>
    <name evidence="3" type="ORF">DFR85_10400</name>
</gene>